<gene>
    <name evidence="6" type="ORF">FYJ39_03900</name>
</gene>
<dbReference type="Gene3D" id="3.20.20.70">
    <property type="entry name" value="Aldolase class I"/>
    <property type="match status" value="1"/>
</dbReference>
<dbReference type="CDD" id="cd01335">
    <property type="entry name" value="Radical_SAM"/>
    <property type="match status" value="1"/>
</dbReference>
<evidence type="ECO:0000313" key="7">
    <source>
        <dbReference type="Proteomes" id="UP000429958"/>
    </source>
</evidence>
<organism evidence="6 7">
    <name type="scientific">Clostridium porci</name>
    <dbReference type="NCBI Taxonomy" id="2605778"/>
    <lineage>
        <taxon>Bacteria</taxon>
        <taxon>Bacillati</taxon>
        <taxon>Bacillota</taxon>
        <taxon>Clostridia</taxon>
        <taxon>Eubacteriales</taxon>
        <taxon>Clostridiaceae</taxon>
        <taxon>Clostridium</taxon>
    </lineage>
</organism>
<dbReference type="GO" id="GO:0046872">
    <property type="term" value="F:metal ion binding"/>
    <property type="evidence" value="ECO:0007669"/>
    <property type="project" value="UniProtKB-KW"/>
</dbReference>
<accession>A0A7X2NJ48</accession>
<evidence type="ECO:0000256" key="1">
    <source>
        <dbReference type="ARBA" id="ARBA00022691"/>
    </source>
</evidence>
<dbReference type="InterPro" id="IPR007197">
    <property type="entry name" value="rSAM"/>
</dbReference>
<keyword evidence="1" id="KW-0949">S-adenosyl-L-methionine</keyword>
<evidence type="ECO:0000256" key="3">
    <source>
        <dbReference type="ARBA" id="ARBA00023004"/>
    </source>
</evidence>
<dbReference type="SFLD" id="SFLDS00029">
    <property type="entry name" value="Radical_SAM"/>
    <property type="match status" value="1"/>
</dbReference>
<keyword evidence="2" id="KW-0479">Metal-binding</keyword>
<evidence type="ECO:0000259" key="5">
    <source>
        <dbReference type="Pfam" id="PF04055"/>
    </source>
</evidence>
<name>A0A7X2NJ48_9CLOT</name>
<dbReference type="Pfam" id="PF04055">
    <property type="entry name" value="Radical_SAM"/>
    <property type="match status" value="1"/>
</dbReference>
<comment type="caution">
    <text evidence="6">The sequence shown here is derived from an EMBL/GenBank/DDBJ whole genome shotgun (WGS) entry which is preliminary data.</text>
</comment>
<dbReference type="EMBL" id="VUMD01000003">
    <property type="protein sequence ID" value="MSS35745.1"/>
    <property type="molecule type" value="Genomic_DNA"/>
</dbReference>
<dbReference type="SUPFAM" id="SSF102114">
    <property type="entry name" value="Radical SAM enzymes"/>
    <property type="match status" value="1"/>
</dbReference>
<dbReference type="InterPro" id="IPR058240">
    <property type="entry name" value="rSAM_sf"/>
</dbReference>
<sequence>MKESESIEEQNKLYIRFLVVIVGQACNLRCRDCGNFAPFAPKETLRYDVNRIIGHLKIITKYARIRLLQIQGGEPFIYPRLETLLEFVRHCPEIEKCLIATNGTVLPNVSPASLRHEKFIVRISQYPVASNISGKVQQWLYDHSIRYEMYHFVSKEDKWFDLGKGKTYKPGAEAETRFQNCLFRNCLTLEDGFLGRCSRSVIAWKLQGFAPRRPNGGGGVIFRYLTVRPLGYGWMNI</sequence>
<dbReference type="PANTHER" id="PTHR11228">
    <property type="entry name" value="RADICAL SAM DOMAIN PROTEIN"/>
    <property type="match status" value="1"/>
</dbReference>
<dbReference type="GO" id="GO:0051536">
    <property type="term" value="F:iron-sulfur cluster binding"/>
    <property type="evidence" value="ECO:0007669"/>
    <property type="project" value="UniProtKB-KW"/>
</dbReference>
<dbReference type="PANTHER" id="PTHR11228:SF7">
    <property type="entry name" value="PQQA PEPTIDE CYCLASE"/>
    <property type="match status" value="1"/>
</dbReference>
<keyword evidence="4" id="KW-0411">Iron-sulfur</keyword>
<dbReference type="Proteomes" id="UP000429958">
    <property type="component" value="Unassembled WGS sequence"/>
</dbReference>
<dbReference type="AlphaFoldDB" id="A0A7X2NJ48"/>
<dbReference type="InterPro" id="IPR013785">
    <property type="entry name" value="Aldolase_TIM"/>
</dbReference>
<keyword evidence="7" id="KW-1185">Reference proteome</keyword>
<evidence type="ECO:0000313" key="6">
    <source>
        <dbReference type="EMBL" id="MSS35745.1"/>
    </source>
</evidence>
<keyword evidence="3" id="KW-0408">Iron</keyword>
<dbReference type="InterPro" id="IPR050377">
    <property type="entry name" value="Radical_SAM_PqqE_MftC-like"/>
</dbReference>
<feature type="domain" description="Radical SAM core" evidence="5">
    <location>
        <begin position="20"/>
        <end position="106"/>
    </location>
</feature>
<reference evidence="6 7" key="1">
    <citation type="submission" date="2019-08" db="EMBL/GenBank/DDBJ databases">
        <title>In-depth cultivation of the pig gut microbiome towards novel bacterial diversity and tailored functional studies.</title>
        <authorList>
            <person name="Wylensek D."/>
            <person name="Hitch T.C.A."/>
            <person name="Clavel T."/>
        </authorList>
    </citation>
    <scope>NUCLEOTIDE SEQUENCE [LARGE SCALE GENOMIC DNA]</scope>
    <source>
        <strain evidence="6 7">WCA-389-WT-23D1</strain>
    </source>
</reference>
<dbReference type="GO" id="GO:0003824">
    <property type="term" value="F:catalytic activity"/>
    <property type="evidence" value="ECO:0007669"/>
    <property type="project" value="InterPro"/>
</dbReference>
<protein>
    <submittedName>
        <fullName evidence="6">Radical SAM protein</fullName>
    </submittedName>
</protein>
<evidence type="ECO:0000256" key="2">
    <source>
        <dbReference type="ARBA" id="ARBA00022723"/>
    </source>
</evidence>
<dbReference type="RefSeq" id="WP_154471153.1">
    <property type="nucleotide sequence ID" value="NZ_DBEWUL010000057.1"/>
</dbReference>
<evidence type="ECO:0000256" key="4">
    <source>
        <dbReference type="ARBA" id="ARBA00023014"/>
    </source>
</evidence>
<proteinExistence type="predicted"/>